<evidence type="ECO:0000313" key="1">
    <source>
        <dbReference type="EMBL" id="KGO93107.1"/>
    </source>
</evidence>
<gene>
    <name evidence="1" type="ORF">Q767_15110</name>
</gene>
<protein>
    <submittedName>
        <fullName evidence="1">Uncharacterized protein</fullName>
    </submittedName>
</protein>
<dbReference type="EMBL" id="JRLZ01000021">
    <property type="protein sequence ID" value="KGO93107.1"/>
    <property type="molecule type" value="Genomic_DNA"/>
</dbReference>
<dbReference type="Proteomes" id="UP000030149">
    <property type="component" value="Unassembled WGS sequence"/>
</dbReference>
<proteinExistence type="predicted"/>
<organism evidence="1 2">
    <name type="scientific">Flavobacterium enshiense DK69</name>
    <dbReference type="NCBI Taxonomy" id="1107311"/>
    <lineage>
        <taxon>Bacteria</taxon>
        <taxon>Pseudomonadati</taxon>
        <taxon>Bacteroidota</taxon>
        <taxon>Flavobacteriia</taxon>
        <taxon>Flavobacteriales</taxon>
        <taxon>Flavobacteriaceae</taxon>
        <taxon>Flavobacterium</taxon>
    </lineage>
</organism>
<keyword evidence="2" id="KW-1185">Reference proteome</keyword>
<sequence>MITSVILNRVKDLPFGLNQKIIDDSKKSKITKIFFTSRFGKNNAFRIFYVYILGLKITDDIKKRVK</sequence>
<evidence type="ECO:0000313" key="2">
    <source>
        <dbReference type="Proteomes" id="UP000030149"/>
    </source>
</evidence>
<dbReference type="PATRIC" id="fig|1107311.3.peg.3002"/>
<accession>V6S083</accession>
<comment type="caution">
    <text evidence="1">The sequence shown here is derived from an EMBL/GenBank/DDBJ whole genome shotgun (WGS) entry which is preliminary data.</text>
</comment>
<dbReference type="STRING" id="1107311.Q767_15110"/>
<dbReference type="AlphaFoldDB" id="V6S083"/>
<name>V6S083_9FLAO</name>
<reference evidence="2" key="1">
    <citation type="submission" date="2013-09" db="EMBL/GenBank/DDBJ databases">
        <authorList>
            <person name="Zeng Z."/>
            <person name="Chen C."/>
        </authorList>
    </citation>
    <scope>NUCLEOTIDE SEQUENCE [LARGE SCALE GENOMIC DNA]</scope>
    <source>
        <strain evidence="2">DK69</strain>
    </source>
</reference>
<dbReference type="eggNOG" id="COG3663">
    <property type="taxonomic scope" value="Bacteria"/>
</dbReference>
<reference evidence="1 2" key="2">
    <citation type="journal article" date="2015" name="Stand. Genomic Sci.">
        <title>High quality draft genomic sequence of Flavobacterium enshiense DK69(T) and comparison among Flavobacterium genomes.</title>
        <authorList>
            <person name="Zeng Z."/>
            <person name="Chen C."/>
            <person name="Du H."/>
            <person name="Wang G."/>
            <person name="Li M."/>
        </authorList>
    </citation>
    <scope>NUCLEOTIDE SEQUENCE [LARGE SCALE GENOMIC DNA]</scope>
    <source>
        <strain evidence="1 2">DK69</strain>
    </source>
</reference>